<feature type="binding site" evidence="7">
    <location>
        <position position="97"/>
    </location>
    <ligand>
        <name>Zn(2+)</name>
        <dbReference type="ChEBI" id="CHEBI:29105"/>
    </ligand>
</feature>
<evidence type="ECO:0000256" key="3">
    <source>
        <dbReference type="ARBA" id="ARBA00022833"/>
    </source>
</evidence>
<evidence type="ECO:0000256" key="5">
    <source>
        <dbReference type="ARBA" id="ARBA00023125"/>
    </source>
</evidence>
<sequence>MTNNTTIAGNDNDRKRPAGLLKNEKLVWDVLAASKDPLKAYEILDTLKEQGVRAPMTVYRALEGLEAKGHIHKLDGLNAFVLCNHEGPHVVQTFLVCESCSTVEELEVVAVEADIAPAVKAAAFDMHTARLEIKGNCNSCAAA</sequence>
<keyword evidence="7" id="KW-0479">Metal-binding</keyword>
<evidence type="ECO:0000313" key="10">
    <source>
        <dbReference type="Proteomes" id="UP001214043"/>
    </source>
</evidence>
<evidence type="ECO:0000256" key="7">
    <source>
        <dbReference type="PIRSR" id="PIRSR602481-1"/>
    </source>
</evidence>
<dbReference type="GO" id="GO:0003700">
    <property type="term" value="F:DNA-binding transcription factor activity"/>
    <property type="evidence" value="ECO:0007669"/>
    <property type="project" value="InterPro"/>
</dbReference>
<dbReference type="Gene3D" id="1.10.10.10">
    <property type="entry name" value="Winged helix-like DNA-binding domain superfamily/Winged helix DNA-binding domain"/>
    <property type="match status" value="1"/>
</dbReference>
<dbReference type="InterPro" id="IPR043135">
    <property type="entry name" value="Fur_C"/>
</dbReference>
<dbReference type="InterPro" id="IPR036390">
    <property type="entry name" value="WH_DNA-bd_sf"/>
</dbReference>
<evidence type="ECO:0000256" key="2">
    <source>
        <dbReference type="ARBA" id="ARBA00022491"/>
    </source>
</evidence>
<keyword evidence="3 7" id="KW-0862">Zinc</keyword>
<proteinExistence type="inferred from homology"/>
<dbReference type="Pfam" id="PF01475">
    <property type="entry name" value="FUR"/>
    <property type="match status" value="1"/>
</dbReference>
<evidence type="ECO:0000256" key="6">
    <source>
        <dbReference type="ARBA" id="ARBA00023163"/>
    </source>
</evidence>
<keyword evidence="2" id="KW-0678">Repressor</keyword>
<dbReference type="RefSeq" id="WP_274494230.1">
    <property type="nucleotide sequence ID" value="NZ_CP118166.1"/>
</dbReference>
<evidence type="ECO:0000313" key="9">
    <source>
        <dbReference type="EMBL" id="WDI32309.1"/>
    </source>
</evidence>
<keyword evidence="10" id="KW-1185">Reference proteome</keyword>
<dbReference type="SUPFAM" id="SSF46785">
    <property type="entry name" value="Winged helix' DNA-binding domain"/>
    <property type="match status" value="1"/>
</dbReference>
<dbReference type="GO" id="GO:0003677">
    <property type="term" value="F:DNA binding"/>
    <property type="evidence" value="ECO:0007669"/>
    <property type="project" value="UniProtKB-KW"/>
</dbReference>
<reference evidence="9" key="1">
    <citation type="submission" date="2023-02" db="EMBL/GenBank/DDBJ databases">
        <title>Genome sequence of Hyphococcus flavus.</title>
        <authorList>
            <person name="Rong J.-C."/>
            <person name="Zhao Q."/>
            <person name="Yi M."/>
            <person name="Wu J.-Y."/>
        </authorList>
    </citation>
    <scope>NUCLEOTIDE SEQUENCE</scope>
    <source>
        <strain evidence="9">MCCC 1K03223</strain>
    </source>
</reference>
<dbReference type="KEGG" id="hfl:PUV54_03770"/>
<keyword evidence="6" id="KW-0804">Transcription</keyword>
<name>A0AAF0CGF4_9PROT</name>
<feature type="binding site" evidence="8">
    <location>
        <position position="112"/>
    </location>
    <ligand>
        <name>Fe cation</name>
        <dbReference type="ChEBI" id="CHEBI:24875"/>
    </ligand>
</feature>
<evidence type="ECO:0000256" key="1">
    <source>
        <dbReference type="ARBA" id="ARBA00007957"/>
    </source>
</evidence>
<dbReference type="InterPro" id="IPR002481">
    <property type="entry name" value="FUR"/>
</dbReference>
<organism evidence="9 10">
    <name type="scientific">Hyphococcus flavus</name>
    <dbReference type="NCBI Taxonomy" id="1866326"/>
    <lineage>
        <taxon>Bacteria</taxon>
        <taxon>Pseudomonadati</taxon>
        <taxon>Pseudomonadota</taxon>
        <taxon>Alphaproteobacteria</taxon>
        <taxon>Parvularculales</taxon>
        <taxon>Parvularculaceae</taxon>
        <taxon>Hyphococcus</taxon>
    </lineage>
</organism>
<dbReference type="Proteomes" id="UP001214043">
    <property type="component" value="Chromosome"/>
</dbReference>
<comment type="cofactor">
    <cofactor evidence="7">
        <name>Zn(2+)</name>
        <dbReference type="ChEBI" id="CHEBI:29105"/>
    </cofactor>
    <text evidence="7">Binds 1 zinc ion per subunit.</text>
</comment>
<dbReference type="InterPro" id="IPR036388">
    <property type="entry name" value="WH-like_DNA-bd_sf"/>
</dbReference>
<dbReference type="Gene3D" id="3.30.1490.190">
    <property type="match status" value="1"/>
</dbReference>
<keyword evidence="4" id="KW-0805">Transcription regulation</keyword>
<dbReference type="EMBL" id="CP118166">
    <property type="protein sequence ID" value="WDI32309.1"/>
    <property type="molecule type" value="Genomic_DNA"/>
</dbReference>
<gene>
    <name evidence="9" type="ORF">PUV54_03770</name>
</gene>
<feature type="binding site" evidence="7">
    <location>
        <position position="140"/>
    </location>
    <ligand>
        <name>Zn(2+)</name>
        <dbReference type="ChEBI" id="CHEBI:29105"/>
    </ligand>
</feature>
<keyword evidence="5" id="KW-0238">DNA-binding</keyword>
<feature type="binding site" evidence="7">
    <location>
        <position position="137"/>
    </location>
    <ligand>
        <name>Zn(2+)</name>
        <dbReference type="ChEBI" id="CHEBI:29105"/>
    </ligand>
</feature>
<dbReference type="GO" id="GO:0046872">
    <property type="term" value="F:metal ion binding"/>
    <property type="evidence" value="ECO:0007669"/>
    <property type="project" value="UniProtKB-KW"/>
</dbReference>
<comment type="cofactor">
    <cofactor evidence="8">
        <name>Mn(2+)</name>
        <dbReference type="ChEBI" id="CHEBI:29035"/>
    </cofactor>
    <cofactor evidence="8">
        <name>Fe(2+)</name>
        <dbReference type="ChEBI" id="CHEBI:29033"/>
    </cofactor>
    <text evidence="8">Binds 1 Mn(2+) or Fe(2+) ion per subunit.</text>
</comment>
<comment type="similarity">
    <text evidence="1">Belongs to the Fur family.</text>
</comment>
<evidence type="ECO:0000256" key="4">
    <source>
        <dbReference type="ARBA" id="ARBA00023015"/>
    </source>
</evidence>
<evidence type="ECO:0000256" key="8">
    <source>
        <dbReference type="PIRSR" id="PIRSR602481-2"/>
    </source>
</evidence>
<keyword evidence="8" id="KW-0408">Iron</keyword>
<feature type="binding site" evidence="7">
    <location>
        <position position="100"/>
    </location>
    <ligand>
        <name>Zn(2+)</name>
        <dbReference type="ChEBI" id="CHEBI:29105"/>
    </ligand>
</feature>
<accession>A0AAF0CGF4</accession>
<protein>
    <submittedName>
        <fullName evidence="9">Transcriptional repressor</fullName>
    </submittedName>
</protein>
<dbReference type="AlphaFoldDB" id="A0AAF0CGF4"/>